<dbReference type="Gene3D" id="1.20.1070.10">
    <property type="entry name" value="Rhodopsin 7-helix transmembrane proteins"/>
    <property type="match status" value="1"/>
</dbReference>
<dbReference type="AlphaFoldDB" id="A0A0K0FCW8"/>
<reference evidence="4" key="2">
    <citation type="submission" date="2015-08" db="UniProtKB">
        <authorList>
            <consortium name="WormBaseParasite"/>
        </authorList>
    </citation>
    <scope>IDENTIFICATION</scope>
</reference>
<dbReference type="Pfam" id="PF10328">
    <property type="entry name" value="7TM_GPCR_Srx"/>
    <property type="match status" value="1"/>
</dbReference>
<dbReference type="Proteomes" id="UP000035680">
    <property type="component" value="Unassembled WGS sequence"/>
</dbReference>
<keyword evidence="1" id="KW-0812">Transmembrane</keyword>
<feature type="transmembrane region" description="Helical" evidence="1">
    <location>
        <begin position="219"/>
        <end position="239"/>
    </location>
</feature>
<feature type="transmembrane region" description="Helical" evidence="1">
    <location>
        <begin position="128"/>
        <end position="149"/>
    </location>
</feature>
<dbReference type="CDD" id="cd00637">
    <property type="entry name" value="7tm_classA_rhodopsin-like"/>
    <property type="match status" value="1"/>
</dbReference>
<keyword evidence="1" id="KW-0472">Membrane</keyword>
<accession>A0A0K0FCW8</accession>
<feature type="domain" description="7TM GPCR serpentine receptor class x (Srx)" evidence="2">
    <location>
        <begin position="31"/>
        <end position="210"/>
    </location>
</feature>
<dbReference type="InterPro" id="IPR051119">
    <property type="entry name" value="Nematode_SR-like"/>
</dbReference>
<evidence type="ECO:0000259" key="2">
    <source>
        <dbReference type="Pfam" id="PF10328"/>
    </source>
</evidence>
<evidence type="ECO:0000256" key="1">
    <source>
        <dbReference type="SAM" id="Phobius"/>
    </source>
</evidence>
<reference evidence="3" key="1">
    <citation type="submission" date="2014-07" db="EMBL/GenBank/DDBJ databases">
        <authorList>
            <person name="Martin A.A"/>
            <person name="De Silva N."/>
        </authorList>
    </citation>
    <scope>NUCLEOTIDE SEQUENCE</scope>
</reference>
<feature type="transmembrane region" description="Helical" evidence="1">
    <location>
        <begin position="259"/>
        <end position="278"/>
    </location>
</feature>
<keyword evidence="1" id="KW-1133">Transmembrane helix</keyword>
<organism evidence="3 4">
    <name type="scientific">Strongyloides venezuelensis</name>
    <name type="common">Threadworm</name>
    <dbReference type="NCBI Taxonomy" id="75913"/>
    <lineage>
        <taxon>Eukaryota</taxon>
        <taxon>Metazoa</taxon>
        <taxon>Ecdysozoa</taxon>
        <taxon>Nematoda</taxon>
        <taxon>Chromadorea</taxon>
        <taxon>Rhabditida</taxon>
        <taxon>Tylenchina</taxon>
        <taxon>Panagrolaimomorpha</taxon>
        <taxon>Strongyloidoidea</taxon>
        <taxon>Strongyloididae</taxon>
        <taxon>Strongyloides</taxon>
    </lineage>
</organism>
<keyword evidence="3" id="KW-1185">Reference proteome</keyword>
<dbReference type="WBParaSite" id="SVE_0668600.1">
    <property type="protein sequence ID" value="SVE_0668600.1"/>
    <property type="gene ID" value="SVE_0668600"/>
</dbReference>
<feature type="transmembrane region" description="Helical" evidence="1">
    <location>
        <begin position="55"/>
        <end position="74"/>
    </location>
</feature>
<proteinExistence type="predicted"/>
<evidence type="ECO:0000313" key="4">
    <source>
        <dbReference type="WBParaSite" id="SVE_0668600.1"/>
    </source>
</evidence>
<evidence type="ECO:0000313" key="3">
    <source>
        <dbReference type="Proteomes" id="UP000035680"/>
    </source>
</evidence>
<feature type="transmembrane region" description="Helical" evidence="1">
    <location>
        <begin position="86"/>
        <end position="107"/>
    </location>
</feature>
<dbReference type="PANTHER" id="PTHR31627:SF42">
    <property type="entry name" value="G_PROTEIN_RECEP_F1_2 DOMAIN-CONTAINING PROTEIN-RELATED"/>
    <property type="match status" value="1"/>
</dbReference>
<feature type="transmembrane region" description="Helical" evidence="1">
    <location>
        <begin position="14"/>
        <end position="34"/>
    </location>
</feature>
<feature type="transmembrane region" description="Helical" evidence="1">
    <location>
        <begin position="175"/>
        <end position="199"/>
    </location>
</feature>
<dbReference type="PANTHER" id="PTHR31627">
    <property type="entry name" value="SERPENTINE RECEPTOR CLASS GAMMA-RELATED"/>
    <property type="match status" value="1"/>
</dbReference>
<name>A0A0K0FCW8_STRVS</name>
<sequence length="279" mass="32950">MITLVDVIQLLYEIPSTILLIIFVFLLTREIIFYKNPIYNNQFYPFILYKGYVDILNYISTLFCSRAAKMNIFGSLYKDNKLLASYYYIIVGATYTVMHTITFITSFNRFTAIVYPFYIDKWFSKARIKLYILITMCMGLLYGFGFLYFKPYYIYFPPIKGYYVVFESQKAPYYVTSYTLCLILPIAVCSSIMNIVTIYKLSKYYKDGNVKGSLHDVSLIIYSILSFSCFSLFFIYNMSRVINFIFIKSSDLENIANTFIYWIIDLEIFGLFYAVLFLR</sequence>
<protein>
    <submittedName>
        <fullName evidence="4">7TM_GPCR_Srx domain-containing protein</fullName>
    </submittedName>
</protein>
<dbReference type="InterPro" id="IPR019430">
    <property type="entry name" value="7TM_GPCR_serpentine_rcpt_Srx"/>
</dbReference>